<dbReference type="AlphaFoldDB" id="A0A2T9X6F1"/>
<name>A0A2T9X6F1_9CREN</name>
<protein>
    <submittedName>
        <fullName evidence="1">2-polyprenylphenol hydroxylase</fullName>
    </submittedName>
</protein>
<reference evidence="1 2" key="1">
    <citation type="journal article" date="2015" name="Appl. Environ. Microbiol.">
        <title>Nanoarchaeota, Their Sulfolobales Host, and Nanoarchaeota Virus Distribution across Yellowstone National Park Hot Springs.</title>
        <authorList>
            <person name="Munson-McGee J.H."/>
            <person name="Field E.K."/>
            <person name="Bateson M."/>
            <person name="Rooney C."/>
            <person name="Stepanauskas R."/>
            <person name="Young M.J."/>
        </authorList>
    </citation>
    <scope>NUCLEOTIDE SEQUENCE [LARGE SCALE GENOMIC DNA]</scope>
    <source>
        <strain evidence="1">SCGC AC-742_N10</strain>
    </source>
</reference>
<dbReference type="GO" id="GO:0051537">
    <property type="term" value="F:2 iron, 2 sulfur cluster binding"/>
    <property type="evidence" value="ECO:0007669"/>
    <property type="project" value="InterPro"/>
</dbReference>
<sequence length="194" mass="22242">MIYGKILQIKEKKTIFEVSIEVHFNPLPGQYVSLVFPSENEIPLGIGDYYDGVLSLFIESEKIVNKIRNKKFVILKGPLGKRIDLGRRILGIAEGNLYYDLLFPLRQAKRQGKEVKVLCKDCESEFEEPSRDEDFDTILASVNYNEIKYLPPEAYVYVRWVKMNCNMGVCGICNINGHLPCIEGPFMKVKDLVD</sequence>
<organism evidence="1 2">
    <name type="scientific">Acidianus hospitalis</name>
    <dbReference type="NCBI Taxonomy" id="563177"/>
    <lineage>
        <taxon>Archaea</taxon>
        <taxon>Thermoproteota</taxon>
        <taxon>Thermoprotei</taxon>
        <taxon>Sulfolobales</taxon>
        <taxon>Sulfolobaceae</taxon>
        <taxon>Acidianus</taxon>
    </lineage>
</organism>
<comment type="caution">
    <text evidence="1">The sequence shown here is derived from an EMBL/GenBank/DDBJ whole genome shotgun (WGS) entry which is preliminary data.</text>
</comment>
<proteinExistence type="predicted"/>
<accession>A0A2T9X6F1</accession>
<dbReference type="EMBL" id="QEFD01000134">
    <property type="protein sequence ID" value="PVU75677.1"/>
    <property type="molecule type" value="Genomic_DNA"/>
</dbReference>
<dbReference type="PROSITE" id="PS00197">
    <property type="entry name" value="2FE2S_FER_1"/>
    <property type="match status" value="1"/>
</dbReference>
<evidence type="ECO:0000313" key="1">
    <source>
        <dbReference type="EMBL" id="PVU75677.1"/>
    </source>
</evidence>
<dbReference type="InterPro" id="IPR006058">
    <property type="entry name" value="2Fe2S_fd_BS"/>
</dbReference>
<dbReference type="Proteomes" id="UP000245638">
    <property type="component" value="Unassembled WGS sequence"/>
</dbReference>
<evidence type="ECO:0000313" key="2">
    <source>
        <dbReference type="Proteomes" id="UP000245638"/>
    </source>
</evidence>
<gene>
    <name evidence="1" type="ORF">DDW13_04690</name>
</gene>